<reference evidence="1" key="1">
    <citation type="submission" date="2019-05" db="EMBL/GenBank/DDBJ databases">
        <authorList>
            <person name="Naeem R."/>
            <person name="Antony C."/>
            <person name="Guan Q."/>
        </authorList>
    </citation>
    <scope>NUCLEOTIDE SEQUENCE</scope>
    <source>
        <strain evidence="1">2</strain>
    </source>
</reference>
<accession>A0A653ERF5</accession>
<protein>
    <submittedName>
        <fullName evidence="1">Uncharacterized protein</fullName>
    </submittedName>
</protein>
<organism evidence="1">
    <name type="scientific">Mycobacterium riyadhense</name>
    <dbReference type="NCBI Taxonomy" id="486698"/>
    <lineage>
        <taxon>Bacteria</taxon>
        <taxon>Bacillati</taxon>
        <taxon>Actinomycetota</taxon>
        <taxon>Actinomycetes</taxon>
        <taxon>Mycobacteriales</taxon>
        <taxon>Mycobacteriaceae</taxon>
        <taxon>Mycobacterium</taxon>
    </lineage>
</organism>
<dbReference type="EMBL" id="LR589097">
    <property type="protein sequence ID" value="VTO99988.1"/>
    <property type="molecule type" value="Genomic_DNA"/>
</dbReference>
<dbReference type="AlphaFoldDB" id="A0A653ERF5"/>
<evidence type="ECO:0000313" key="1">
    <source>
        <dbReference type="EMBL" id="VTO99988.1"/>
    </source>
</evidence>
<name>A0A653ERF5_9MYCO</name>
<gene>
    <name evidence="1" type="ORF">BIN_B_03260</name>
</gene>
<sequence>MQQHLRFSGRRMKGMGRCGRFSGVILTGAFLADAAAAVDNKLNVSGGVLSRFALGPDRLARFVLVVLTQSEPGSSDRQVEIEMRPPTDDDPIRLQFEVPESAVAEFPGFAFFELQLRLPVNGRWVLVVTGGTGAISLPVLVSEMPSQPSFGL</sequence>
<proteinExistence type="predicted"/>